<dbReference type="AlphaFoldDB" id="X7YM81"/>
<evidence type="ECO:0000313" key="1">
    <source>
        <dbReference type="EMBL" id="EUA08214.1"/>
    </source>
</evidence>
<organism evidence="1">
    <name type="scientific">Mycobacterium xenopi 4042</name>
    <dbReference type="NCBI Taxonomy" id="1299334"/>
    <lineage>
        <taxon>Bacteria</taxon>
        <taxon>Bacillati</taxon>
        <taxon>Actinomycetota</taxon>
        <taxon>Actinomycetes</taxon>
        <taxon>Mycobacteriales</taxon>
        <taxon>Mycobacteriaceae</taxon>
        <taxon>Mycobacterium</taxon>
    </lineage>
</organism>
<accession>X7YM81</accession>
<dbReference type="EMBL" id="JAOB01000091">
    <property type="protein sequence ID" value="EUA08214.1"/>
    <property type="molecule type" value="Genomic_DNA"/>
</dbReference>
<proteinExistence type="predicted"/>
<gene>
    <name evidence="1" type="ORF">I553_4050</name>
</gene>
<protein>
    <submittedName>
        <fullName evidence="1">Uncharacterized protein</fullName>
    </submittedName>
</protein>
<sequence length="37" mass="3922">MERAGLTHLVGAAPPLCSRCDDPGYGMFAAEPVEGFR</sequence>
<dbReference type="PATRIC" id="fig|1299334.3.peg.9646"/>
<comment type="caution">
    <text evidence="1">The sequence shown here is derived from an EMBL/GenBank/DDBJ whole genome shotgun (WGS) entry which is preliminary data.</text>
</comment>
<name>X7YM81_MYCXE</name>
<reference evidence="1" key="1">
    <citation type="submission" date="2014-01" db="EMBL/GenBank/DDBJ databases">
        <authorList>
            <person name="Brown-Elliot B."/>
            <person name="Wallace R."/>
            <person name="Lenaerts A."/>
            <person name="Ordway D."/>
            <person name="DeGroote M.A."/>
            <person name="Parker T."/>
            <person name="Sizemore C."/>
            <person name="Tallon L.J."/>
            <person name="Sadzewicz L.K."/>
            <person name="Sengamalay N."/>
            <person name="Fraser C.M."/>
            <person name="Hine E."/>
            <person name="Shefchek K.A."/>
            <person name="Das S.P."/>
            <person name="Tettelin H."/>
        </authorList>
    </citation>
    <scope>NUCLEOTIDE SEQUENCE [LARGE SCALE GENOMIC DNA]</scope>
    <source>
        <strain evidence="1">4042</strain>
    </source>
</reference>